<keyword evidence="5" id="KW-0808">Transferase</keyword>
<accession>A0ABV1FJH3</accession>
<evidence type="ECO:0000256" key="8">
    <source>
        <dbReference type="SAM" id="Phobius"/>
    </source>
</evidence>
<protein>
    <recommendedName>
        <fullName evidence="3">histidine kinase</fullName>
        <ecNumber evidence="3">2.7.13.3</ecNumber>
    </recommendedName>
</protein>
<dbReference type="InterPro" id="IPR005467">
    <property type="entry name" value="His_kinase_dom"/>
</dbReference>
<organism evidence="11 12">
    <name type="scientific">Laedolimicola intestinihominis</name>
    <dbReference type="NCBI Taxonomy" id="3133166"/>
    <lineage>
        <taxon>Bacteria</taxon>
        <taxon>Bacillati</taxon>
        <taxon>Bacillota</taxon>
        <taxon>Clostridia</taxon>
        <taxon>Lachnospirales</taxon>
        <taxon>Lachnospiraceae</taxon>
        <taxon>Laedolimicola</taxon>
    </lineage>
</organism>
<dbReference type="Proteomes" id="UP001438008">
    <property type="component" value="Unassembled WGS sequence"/>
</dbReference>
<evidence type="ECO:0000256" key="2">
    <source>
        <dbReference type="ARBA" id="ARBA00004370"/>
    </source>
</evidence>
<feature type="domain" description="HAMP" evidence="10">
    <location>
        <begin position="200"/>
        <end position="252"/>
    </location>
</feature>
<comment type="caution">
    <text evidence="11">The sequence shown here is derived from an EMBL/GenBank/DDBJ whole genome shotgun (WGS) entry which is preliminary data.</text>
</comment>
<keyword evidence="11" id="KW-0067">ATP-binding</keyword>
<evidence type="ECO:0000259" key="9">
    <source>
        <dbReference type="PROSITE" id="PS50109"/>
    </source>
</evidence>
<evidence type="ECO:0000313" key="11">
    <source>
        <dbReference type="EMBL" id="MEQ2473227.1"/>
    </source>
</evidence>
<dbReference type="EC" id="2.7.13.3" evidence="3"/>
<dbReference type="Pfam" id="PF00512">
    <property type="entry name" value="HisKA"/>
    <property type="match status" value="1"/>
</dbReference>
<dbReference type="SUPFAM" id="SSF47384">
    <property type="entry name" value="Homodimeric domain of signal transducing histidine kinase"/>
    <property type="match status" value="1"/>
</dbReference>
<dbReference type="PROSITE" id="PS50109">
    <property type="entry name" value="HIS_KIN"/>
    <property type="match status" value="1"/>
</dbReference>
<dbReference type="PANTHER" id="PTHR45453:SF1">
    <property type="entry name" value="PHOSPHATE REGULON SENSOR PROTEIN PHOR"/>
    <property type="match status" value="1"/>
</dbReference>
<dbReference type="PROSITE" id="PS50885">
    <property type="entry name" value="HAMP"/>
    <property type="match status" value="1"/>
</dbReference>
<dbReference type="SMART" id="SM00388">
    <property type="entry name" value="HisKA"/>
    <property type="match status" value="1"/>
</dbReference>
<keyword evidence="8" id="KW-0472">Membrane</keyword>
<dbReference type="InterPro" id="IPR004358">
    <property type="entry name" value="Sig_transdc_His_kin-like_C"/>
</dbReference>
<keyword evidence="12" id="KW-1185">Reference proteome</keyword>
<dbReference type="RefSeq" id="WP_349164968.1">
    <property type="nucleotide sequence ID" value="NZ_JBBMFE010000012.1"/>
</dbReference>
<comment type="catalytic activity">
    <reaction evidence="1">
        <text>ATP + protein L-histidine = ADP + protein N-phospho-L-histidine.</text>
        <dbReference type="EC" id="2.7.13.3"/>
    </reaction>
</comment>
<dbReference type="EMBL" id="JBBMFE010000012">
    <property type="protein sequence ID" value="MEQ2473227.1"/>
    <property type="molecule type" value="Genomic_DNA"/>
</dbReference>
<feature type="domain" description="Histidine kinase" evidence="9">
    <location>
        <begin position="260"/>
        <end position="477"/>
    </location>
</feature>
<dbReference type="SMART" id="SM00387">
    <property type="entry name" value="HATPase_c"/>
    <property type="match status" value="1"/>
</dbReference>
<dbReference type="InterPro" id="IPR003660">
    <property type="entry name" value="HAMP_dom"/>
</dbReference>
<dbReference type="Pfam" id="PF02518">
    <property type="entry name" value="HATPase_c"/>
    <property type="match status" value="1"/>
</dbReference>
<dbReference type="PANTHER" id="PTHR45453">
    <property type="entry name" value="PHOSPHATE REGULON SENSOR PROTEIN PHOR"/>
    <property type="match status" value="1"/>
</dbReference>
<proteinExistence type="predicted"/>
<keyword evidence="11" id="KW-0547">Nucleotide-binding</keyword>
<reference evidence="11 12" key="1">
    <citation type="submission" date="2024-03" db="EMBL/GenBank/DDBJ databases">
        <title>Human intestinal bacterial collection.</title>
        <authorList>
            <person name="Pauvert C."/>
            <person name="Hitch T.C.A."/>
            <person name="Clavel T."/>
        </authorList>
    </citation>
    <scope>NUCLEOTIDE SEQUENCE [LARGE SCALE GENOMIC DNA]</scope>
    <source>
        <strain evidence="11 12">CLA-AA-H132</strain>
    </source>
</reference>
<dbReference type="Gene3D" id="1.10.287.130">
    <property type="match status" value="1"/>
</dbReference>
<dbReference type="InterPro" id="IPR003594">
    <property type="entry name" value="HATPase_dom"/>
</dbReference>
<keyword evidence="4" id="KW-0597">Phosphoprotein</keyword>
<evidence type="ECO:0000259" key="10">
    <source>
        <dbReference type="PROSITE" id="PS50885"/>
    </source>
</evidence>
<gene>
    <name evidence="11" type="ORF">WMO29_12135</name>
</gene>
<dbReference type="InterPro" id="IPR036097">
    <property type="entry name" value="HisK_dim/P_sf"/>
</dbReference>
<evidence type="ECO:0000256" key="4">
    <source>
        <dbReference type="ARBA" id="ARBA00022553"/>
    </source>
</evidence>
<evidence type="ECO:0000256" key="7">
    <source>
        <dbReference type="ARBA" id="ARBA00023012"/>
    </source>
</evidence>
<dbReference type="CDD" id="cd00082">
    <property type="entry name" value="HisKA"/>
    <property type="match status" value="1"/>
</dbReference>
<name>A0ABV1FJH3_9FIRM</name>
<dbReference type="InterPro" id="IPR003661">
    <property type="entry name" value="HisK_dim/P_dom"/>
</dbReference>
<dbReference type="PRINTS" id="PR00344">
    <property type="entry name" value="BCTRLSENSOR"/>
</dbReference>
<keyword evidence="7" id="KW-0902">Two-component regulatory system</keyword>
<dbReference type="CDD" id="cd00075">
    <property type="entry name" value="HATPase"/>
    <property type="match status" value="1"/>
</dbReference>
<evidence type="ECO:0000313" key="12">
    <source>
        <dbReference type="Proteomes" id="UP001438008"/>
    </source>
</evidence>
<comment type="subcellular location">
    <subcellularLocation>
        <location evidence="2">Membrane</location>
    </subcellularLocation>
</comment>
<dbReference type="Gene3D" id="6.10.340.10">
    <property type="match status" value="1"/>
</dbReference>
<dbReference type="InterPro" id="IPR050351">
    <property type="entry name" value="BphY/WalK/GraS-like"/>
</dbReference>
<sequence length="479" mass="54384">MWVIISRHKVVFTYFKSLKFRILLVLLAVGWLPMILMSASILRSYRDRAISVRSTEVQNQCKILSNQLLSYNYMEDPSTELIDGELAQLASLYDGRIIIIDQDFRVIKDTYGLIENKYVVSEEVIRCFKGETTNQLSEKRFIEMTVPVRAGDSNKVQGVLLVSVSTDNIWDNLEALTSNTWVFTLVYGILVTMAAILLSILLVRPIQRIILELHEISSGHSNEDLMVKTYAETEEISEEFNKIVTQMRTLDESRQEFVSNVSHELKTPLTSMKVLADSLLTQDEVPNELYKEFMGDIAEEIERENKIITDLLALVKMDKKAASLNIEKVDINDLLELILKRLRPIAARKNIEVVLESFRPVTAEVDESRLSLAFTNLVENAIKYNKENGWVHVSLDADHKFFYVKIMDSGQGIPEESLDYIFERFYRVDKSHSSEIDGTGLGLAIAKSAVLVHKGAIKVSSEVGVGTTFSVRIPLNYIA</sequence>
<feature type="transmembrane region" description="Helical" evidence="8">
    <location>
        <begin position="20"/>
        <end position="42"/>
    </location>
</feature>
<dbReference type="Gene3D" id="3.30.565.10">
    <property type="entry name" value="Histidine kinase-like ATPase, C-terminal domain"/>
    <property type="match status" value="1"/>
</dbReference>
<evidence type="ECO:0000256" key="3">
    <source>
        <dbReference type="ARBA" id="ARBA00012438"/>
    </source>
</evidence>
<evidence type="ECO:0000256" key="5">
    <source>
        <dbReference type="ARBA" id="ARBA00022679"/>
    </source>
</evidence>
<dbReference type="InterPro" id="IPR036890">
    <property type="entry name" value="HATPase_C_sf"/>
</dbReference>
<evidence type="ECO:0000256" key="6">
    <source>
        <dbReference type="ARBA" id="ARBA00022777"/>
    </source>
</evidence>
<keyword evidence="8" id="KW-1133">Transmembrane helix</keyword>
<feature type="transmembrane region" description="Helical" evidence="8">
    <location>
        <begin position="181"/>
        <end position="203"/>
    </location>
</feature>
<keyword evidence="6" id="KW-0418">Kinase</keyword>
<evidence type="ECO:0000256" key="1">
    <source>
        <dbReference type="ARBA" id="ARBA00000085"/>
    </source>
</evidence>
<dbReference type="GO" id="GO:0005524">
    <property type="term" value="F:ATP binding"/>
    <property type="evidence" value="ECO:0007669"/>
    <property type="project" value="UniProtKB-KW"/>
</dbReference>
<keyword evidence="8" id="KW-0812">Transmembrane</keyword>
<dbReference type="SUPFAM" id="SSF55874">
    <property type="entry name" value="ATPase domain of HSP90 chaperone/DNA topoisomerase II/histidine kinase"/>
    <property type="match status" value="1"/>
</dbReference>